<name>A9ST44_PHYPA</name>
<gene>
    <name evidence="13" type="primary">LOC112281108</name>
    <name evidence="12" type="ORF">PHYPA_006831</name>
</gene>
<dbReference type="Pfam" id="PF04265">
    <property type="entry name" value="TPK_B1_binding"/>
    <property type="match status" value="1"/>
</dbReference>
<dbReference type="eggNOG" id="KOG3153">
    <property type="taxonomic scope" value="Eukaryota"/>
</dbReference>
<evidence type="ECO:0000256" key="10">
    <source>
        <dbReference type="PIRNR" id="PIRNR031057"/>
    </source>
</evidence>
<dbReference type="SMART" id="SM00983">
    <property type="entry name" value="TPK_B1_binding"/>
    <property type="match status" value="1"/>
</dbReference>
<dbReference type="AlphaFoldDB" id="A9ST44"/>
<dbReference type="PIRSF" id="PIRSF031057">
    <property type="entry name" value="Thiamin_pyrophosphokinase"/>
    <property type="match status" value="1"/>
</dbReference>
<evidence type="ECO:0000256" key="5">
    <source>
        <dbReference type="ARBA" id="ARBA00022679"/>
    </source>
</evidence>
<dbReference type="EnsemblPlants" id="Pp3c4_27720V3.1">
    <property type="protein sequence ID" value="Pp3c4_27720V3.1"/>
    <property type="gene ID" value="Pp3c4_27720"/>
</dbReference>
<keyword evidence="14" id="KW-1185">Reference proteome</keyword>
<evidence type="ECO:0000313" key="14">
    <source>
        <dbReference type="Proteomes" id="UP000006727"/>
    </source>
</evidence>
<dbReference type="RefSeq" id="XP_024373066.1">
    <property type="nucleotide sequence ID" value="XM_024517298.2"/>
</dbReference>
<dbReference type="HOGENOM" id="CLU_044237_0_2_1"/>
<dbReference type="PaxDb" id="3218-PP1S115_131V6.1"/>
<evidence type="ECO:0000259" key="11">
    <source>
        <dbReference type="SMART" id="SM00983"/>
    </source>
</evidence>
<dbReference type="InterPro" id="IPR016966">
    <property type="entry name" value="Thiamin_pyrophosphokinase_euk"/>
</dbReference>
<dbReference type="CDD" id="cd07995">
    <property type="entry name" value="TPK"/>
    <property type="match status" value="1"/>
</dbReference>
<dbReference type="InterPro" id="IPR007371">
    <property type="entry name" value="TPK_catalytic"/>
</dbReference>
<dbReference type="GO" id="GO:0006772">
    <property type="term" value="P:thiamine metabolic process"/>
    <property type="evidence" value="ECO:0007669"/>
    <property type="project" value="InterPro"/>
</dbReference>
<dbReference type="NCBIfam" id="TIGR01378">
    <property type="entry name" value="thi_PPkinase"/>
    <property type="match status" value="1"/>
</dbReference>
<comment type="subcellular location">
    <subcellularLocation>
        <location evidence="1">Cytoplasm</location>
        <location evidence="1">Cytosol</location>
    </subcellularLocation>
</comment>
<dbReference type="EC" id="2.7.6.2" evidence="10"/>
<accession>A9ST44</accession>
<reference evidence="12 14" key="2">
    <citation type="journal article" date="2018" name="Plant J.">
        <title>The Physcomitrella patens chromosome-scale assembly reveals moss genome structure and evolution.</title>
        <authorList>
            <person name="Lang D."/>
            <person name="Ullrich K.K."/>
            <person name="Murat F."/>
            <person name="Fuchs J."/>
            <person name="Jenkins J."/>
            <person name="Haas F.B."/>
            <person name="Piednoel M."/>
            <person name="Gundlach H."/>
            <person name="Van Bel M."/>
            <person name="Meyberg R."/>
            <person name="Vives C."/>
            <person name="Morata J."/>
            <person name="Symeonidi A."/>
            <person name="Hiss M."/>
            <person name="Muchero W."/>
            <person name="Kamisugi Y."/>
            <person name="Saleh O."/>
            <person name="Blanc G."/>
            <person name="Decker E.L."/>
            <person name="van Gessel N."/>
            <person name="Grimwood J."/>
            <person name="Hayes R.D."/>
            <person name="Graham S.W."/>
            <person name="Gunter L.E."/>
            <person name="McDaniel S.F."/>
            <person name="Hoernstein S.N.W."/>
            <person name="Larsson A."/>
            <person name="Li F.W."/>
            <person name="Perroud P.F."/>
            <person name="Phillips J."/>
            <person name="Ranjan P."/>
            <person name="Rokshar D.S."/>
            <person name="Rothfels C.J."/>
            <person name="Schneider L."/>
            <person name="Shu S."/>
            <person name="Stevenson D.W."/>
            <person name="Thummler F."/>
            <person name="Tillich M."/>
            <person name="Villarreal Aguilar J.C."/>
            <person name="Widiez T."/>
            <person name="Wong G.K."/>
            <person name="Wymore A."/>
            <person name="Zhang Y."/>
            <person name="Zimmer A.D."/>
            <person name="Quatrano R.S."/>
            <person name="Mayer K.F.X."/>
            <person name="Goodstein D."/>
            <person name="Casacuberta J.M."/>
            <person name="Vandepoele K."/>
            <person name="Reski R."/>
            <person name="Cuming A.C."/>
            <person name="Tuskan G.A."/>
            <person name="Maumus F."/>
            <person name="Salse J."/>
            <person name="Schmutz J."/>
            <person name="Rensing S.A."/>
        </authorList>
    </citation>
    <scope>NUCLEOTIDE SEQUENCE [LARGE SCALE GENOMIC DNA]</scope>
    <source>
        <strain evidence="13 14">cv. Gransden 2004</strain>
    </source>
</reference>
<dbReference type="STRING" id="3218.A9ST44"/>
<dbReference type="UniPathway" id="UPA00060">
    <property type="reaction ID" value="UER00597"/>
</dbReference>
<dbReference type="GO" id="GO:0016301">
    <property type="term" value="F:kinase activity"/>
    <property type="evidence" value="ECO:0007669"/>
    <property type="project" value="UniProtKB-UniRule"/>
</dbReference>
<dbReference type="KEGG" id="ppp:112281108"/>
<comment type="similarity">
    <text evidence="3 10">Belongs to the thiamine pyrophosphokinase family.</text>
</comment>
<dbReference type="GO" id="GO:0004788">
    <property type="term" value="F:thiamine diphosphokinase activity"/>
    <property type="evidence" value="ECO:0000318"/>
    <property type="project" value="GO_Central"/>
</dbReference>
<dbReference type="PANTHER" id="PTHR13622">
    <property type="entry name" value="THIAMIN PYROPHOSPHOKINASE"/>
    <property type="match status" value="1"/>
</dbReference>
<keyword evidence="5 10" id="KW-0808">Transferase</keyword>
<keyword evidence="6 10" id="KW-0547">Nucleotide-binding</keyword>
<dbReference type="GO" id="GO:0005524">
    <property type="term" value="F:ATP binding"/>
    <property type="evidence" value="ECO:0007669"/>
    <property type="project" value="UniProtKB-UniRule"/>
</dbReference>
<dbReference type="SUPFAM" id="SSF63862">
    <property type="entry name" value="Thiamin pyrophosphokinase, substrate-binding domain"/>
    <property type="match status" value="1"/>
</dbReference>
<dbReference type="GO" id="GO:0030975">
    <property type="term" value="F:thiamine binding"/>
    <property type="evidence" value="ECO:0007669"/>
    <property type="project" value="UniProtKB-UniRule"/>
</dbReference>
<keyword evidence="4" id="KW-0963">Cytoplasm</keyword>
<dbReference type="OrthoDB" id="25149at2759"/>
<evidence type="ECO:0000256" key="3">
    <source>
        <dbReference type="ARBA" id="ARBA00006785"/>
    </source>
</evidence>
<dbReference type="InterPro" id="IPR006282">
    <property type="entry name" value="Thi_PPkinase"/>
</dbReference>
<dbReference type="Gene3D" id="2.60.120.320">
    <property type="entry name" value="Thiamin pyrophosphokinase, thiamin-binding domain"/>
    <property type="match status" value="1"/>
</dbReference>
<dbReference type="FunCoup" id="A9ST44">
    <property type="interactions" value="2303"/>
</dbReference>
<evidence type="ECO:0000313" key="13">
    <source>
        <dbReference type="EnsemblPlants" id="Pp3c4_27720V3.1"/>
    </source>
</evidence>
<protein>
    <recommendedName>
        <fullName evidence="10">Thiamine pyrophosphokinase</fullName>
        <ecNumber evidence="10">2.7.6.2</ecNumber>
    </recommendedName>
</protein>
<dbReference type="InterPro" id="IPR036759">
    <property type="entry name" value="TPK_catalytic_sf"/>
</dbReference>
<keyword evidence="7 10" id="KW-0418">Kinase</keyword>
<evidence type="ECO:0000256" key="4">
    <source>
        <dbReference type="ARBA" id="ARBA00022490"/>
    </source>
</evidence>
<evidence type="ECO:0000256" key="7">
    <source>
        <dbReference type="ARBA" id="ARBA00022777"/>
    </source>
</evidence>
<evidence type="ECO:0000256" key="2">
    <source>
        <dbReference type="ARBA" id="ARBA00005078"/>
    </source>
</evidence>
<sequence>MESVLKHVTDYTINASRGIGSARSISEAPTAVVVLNYRLPRFTPLLWSQARLRVCADGGANRLYDELPRLFPGEEPEAVRNRFKPDVIKGDLDSVRADVRDFYMNLGTRIIGEAHDQDTTDFHKIIRYIEESTPELDKTQLKVLVVGALGGRFDHEAGNINVLWTFANSLRIVLLSEESSLTLLPAGSTNEIHINQTFEGPHCGLLPVGAPSLSTTSTGLRWNLDRTPMSFGSLISTCNIVESDVVTVTSDVHLLWTIELRYDMDHDMSQVFSDCSRS</sequence>
<comment type="pathway">
    <text evidence="2 10">Cofactor biosynthesis; thiamine diphosphate biosynthesis; thiamine diphosphate from thiamine: step 1/1.</text>
</comment>
<reference evidence="12 14" key="1">
    <citation type="journal article" date="2008" name="Science">
        <title>The Physcomitrella genome reveals evolutionary insights into the conquest of land by plants.</title>
        <authorList>
            <person name="Rensing S."/>
            <person name="Lang D."/>
            <person name="Zimmer A."/>
            <person name="Terry A."/>
            <person name="Salamov A."/>
            <person name="Shapiro H."/>
            <person name="Nishiyama T."/>
            <person name="Perroud P.-F."/>
            <person name="Lindquist E."/>
            <person name="Kamisugi Y."/>
            <person name="Tanahashi T."/>
            <person name="Sakakibara K."/>
            <person name="Fujita T."/>
            <person name="Oishi K."/>
            <person name="Shin-I T."/>
            <person name="Kuroki Y."/>
            <person name="Toyoda A."/>
            <person name="Suzuki Y."/>
            <person name="Hashimoto A."/>
            <person name="Yamaguchi K."/>
            <person name="Sugano A."/>
            <person name="Kohara Y."/>
            <person name="Fujiyama A."/>
            <person name="Anterola A."/>
            <person name="Aoki S."/>
            <person name="Ashton N."/>
            <person name="Barbazuk W.B."/>
            <person name="Barker E."/>
            <person name="Bennetzen J."/>
            <person name="Bezanilla M."/>
            <person name="Blankenship R."/>
            <person name="Cho S.H."/>
            <person name="Dutcher S."/>
            <person name="Estelle M."/>
            <person name="Fawcett J.A."/>
            <person name="Gundlach H."/>
            <person name="Hanada K."/>
            <person name="Heyl A."/>
            <person name="Hicks K.A."/>
            <person name="Hugh J."/>
            <person name="Lohr M."/>
            <person name="Mayer K."/>
            <person name="Melkozernov A."/>
            <person name="Murata T."/>
            <person name="Nelson D."/>
            <person name="Pils B."/>
            <person name="Prigge M."/>
            <person name="Reiss B."/>
            <person name="Renner T."/>
            <person name="Rombauts S."/>
            <person name="Rushton P."/>
            <person name="Sanderfoot A."/>
            <person name="Schween G."/>
            <person name="Shiu S.-H."/>
            <person name="Stueber K."/>
            <person name="Theodoulou F.L."/>
            <person name="Tu H."/>
            <person name="Van de Peer Y."/>
            <person name="Verrier P.J."/>
            <person name="Waters E."/>
            <person name="Wood A."/>
            <person name="Yang L."/>
            <person name="Cove D."/>
            <person name="Cuming A."/>
            <person name="Hasebe M."/>
            <person name="Lucas S."/>
            <person name="Mishler D.B."/>
            <person name="Reski R."/>
            <person name="Grigoriev I."/>
            <person name="Quatrano R.S."/>
            <person name="Boore J.L."/>
        </authorList>
    </citation>
    <scope>NUCLEOTIDE SEQUENCE [LARGE SCALE GENOMIC DNA]</scope>
    <source>
        <strain evidence="13 14">cv. Gransden 2004</strain>
    </source>
</reference>
<comment type="function">
    <text evidence="9">Catalyzes the phosphorylation of thiamine to thiamine pyrophosphate (TPP). TPP is an active cofactor for enzymes involved in glycolysis and energy production. Plant leaves require high levels of TPP for photosynthesis and carbohydrate metabolism.</text>
</comment>
<evidence type="ECO:0000256" key="8">
    <source>
        <dbReference type="ARBA" id="ARBA00022840"/>
    </source>
</evidence>
<dbReference type="PANTHER" id="PTHR13622:SF8">
    <property type="entry name" value="THIAMIN PYROPHOSPHOKINASE 1"/>
    <property type="match status" value="1"/>
</dbReference>
<evidence type="ECO:0000313" key="12">
    <source>
        <dbReference type="EMBL" id="PNR55934.1"/>
    </source>
</evidence>
<dbReference type="Gramene" id="Pp3c4_27720V3.1">
    <property type="protein sequence ID" value="Pp3c4_27720V3.1"/>
    <property type="gene ID" value="Pp3c4_27720"/>
</dbReference>
<dbReference type="Gene3D" id="3.40.50.10240">
    <property type="entry name" value="Thiamin pyrophosphokinase, catalytic domain"/>
    <property type="match status" value="1"/>
</dbReference>
<organism evidence="12">
    <name type="scientific">Physcomitrium patens</name>
    <name type="common">Spreading-leaved earth moss</name>
    <name type="synonym">Physcomitrella patens</name>
    <dbReference type="NCBI Taxonomy" id="3218"/>
    <lineage>
        <taxon>Eukaryota</taxon>
        <taxon>Viridiplantae</taxon>
        <taxon>Streptophyta</taxon>
        <taxon>Embryophyta</taxon>
        <taxon>Bryophyta</taxon>
        <taxon>Bryophytina</taxon>
        <taxon>Bryopsida</taxon>
        <taxon>Funariidae</taxon>
        <taxon>Funariales</taxon>
        <taxon>Funariaceae</taxon>
        <taxon>Physcomitrium</taxon>
    </lineage>
</organism>
<dbReference type="SUPFAM" id="SSF63999">
    <property type="entry name" value="Thiamin pyrophosphokinase, catalytic domain"/>
    <property type="match status" value="1"/>
</dbReference>
<reference evidence="13" key="3">
    <citation type="submission" date="2020-12" db="UniProtKB">
        <authorList>
            <consortium name="EnsemblPlants"/>
        </authorList>
    </citation>
    <scope>IDENTIFICATION</scope>
</reference>
<dbReference type="RefSeq" id="XP_024373065.1">
    <property type="nucleotide sequence ID" value="XM_024517297.2"/>
</dbReference>
<keyword evidence="8 10" id="KW-0067">ATP-binding</keyword>
<dbReference type="GO" id="GO:0009229">
    <property type="term" value="P:thiamine diphosphate biosynthetic process"/>
    <property type="evidence" value="ECO:0000318"/>
    <property type="project" value="GO_Central"/>
</dbReference>
<dbReference type="EnsemblPlants" id="Pp3c4_27720V3.2">
    <property type="protein sequence ID" value="Pp3c4_27720V3.2"/>
    <property type="gene ID" value="Pp3c4_27720"/>
</dbReference>
<comment type="catalytic activity">
    <reaction evidence="10">
        <text>thiamine + ATP = thiamine diphosphate + AMP + H(+)</text>
        <dbReference type="Rhea" id="RHEA:11576"/>
        <dbReference type="ChEBI" id="CHEBI:15378"/>
        <dbReference type="ChEBI" id="CHEBI:18385"/>
        <dbReference type="ChEBI" id="CHEBI:30616"/>
        <dbReference type="ChEBI" id="CHEBI:58937"/>
        <dbReference type="ChEBI" id="CHEBI:456215"/>
    </reaction>
</comment>
<dbReference type="InterPro" id="IPR007373">
    <property type="entry name" value="Thiamin_PyroPKinase_B1-bd"/>
</dbReference>
<dbReference type="Pfam" id="PF04263">
    <property type="entry name" value="TPK_catalytic"/>
    <property type="match status" value="1"/>
</dbReference>
<feature type="domain" description="Thiamin pyrophosphokinase thiamin-binding" evidence="11">
    <location>
        <begin position="188"/>
        <end position="254"/>
    </location>
</feature>
<dbReference type="FunFam" id="2.60.120.320:FF:000001">
    <property type="entry name" value="Thiamine pyrophosphokinase"/>
    <property type="match status" value="1"/>
</dbReference>
<dbReference type="GO" id="GO:0005829">
    <property type="term" value="C:cytosol"/>
    <property type="evidence" value="ECO:0007669"/>
    <property type="project" value="UniProtKB-SubCell"/>
</dbReference>
<evidence type="ECO:0000256" key="6">
    <source>
        <dbReference type="ARBA" id="ARBA00022741"/>
    </source>
</evidence>
<dbReference type="FunFam" id="3.40.50.10240:FF:000001">
    <property type="entry name" value="Thiamine pyrophosphokinase"/>
    <property type="match status" value="1"/>
</dbReference>
<dbReference type="Proteomes" id="UP000006727">
    <property type="component" value="Chromosome 4"/>
</dbReference>
<evidence type="ECO:0000256" key="9">
    <source>
        <dbReference type="ARBA" id="ARBA00025120"/>
    </source>
</evidence>
<dbReference type="GeneID" id="112281108"/>
<proteinExistence type="inferred from homology"/>
<dbReference type="InterPro" id="IPR036371">
    <property type="entry name" value="TPK_B1-bd_sf"/>
</dbReference>
<evidence type="ECO:0000256" key="1">
    <source>
        <dbReference type="ARBA" id="ARBA00004514"/>
    </source>
</evidence>
<dbReference type="Gramene" id="Pp3c4_27720V3.2">
    <property type="protein sequence ID" value="Pp3c4_27720V3.2"/>
    <property type="gene ID" value="Pp3c4_27720"/>
</dbReference>
<dbReference type="EMBL" id="ABEU02000004">
    <property type="protein sequence ID" value="PNR55934.1"/>
    <property type="molecule type" value="Genomic_DNA"/>
</dbReference>
<dbReference type="OMA" id="HHLYMMT"/>